<evidence type="ECO:0000313" key="3">
    <source>
        <dbReference type="Proteomes" id="UP001432322"/>
    </source>
</evidence>
<proteinExistence type="predicted"/>
<dbReference type="EMBL" id="BTSY01000003">
    <property type="protein sequence ID" value="GMT18166.1"/>
    <property type="molecule type" value="Genomic_DNA"/>
</dbReference>
<reference evidence="2" key="1">
    <citation type="submission" date="2023-10" db="EMBL/GenBank/DDBJ databases">
        <title>Genome assembly of Pristionchus species.</title>
        <authorList>
            <person name="Yoshida K."/>
            <person name="Sommer R.J."/>
        </authorList>
    </citation>
    <scope>NUCLEOTIDE SEQUENCE</scope>
    <source>
        <strain evidence="2">RS5133</strain>
    </source>
</reference>
<keyword evidence="3" id="KW-1185">Reference proteome</keyword>
<dbReference type="InterPro" id="IPR008974">
    <property type="entry name" value="TRAF-like"/>
</dbReference>
<dbReference type="Gene3D" id="2.60.210.10">
    <property type="entry name" value="Apoptosis, Tumor Necrosis Factor Receptor Associated Protein 2, Chain A"/>
    <property type="match status" value="1"/>
</dbReference>
<dbReference type="InterPro" id="IPR002083">
    <property type="entry name" value="MATH/TRAF_dom"/>
</dbReference>
<dbReference type="SUPFAM" id="SSF49599">
    <property type="entry name" value="TRAF domain-like"/>
    <property type="match status" value="1"/>
</dbReference>
<organism evidence="2 3">
    <name type="scientific">Pristionchus fissidentatus</name>
    <dbReference type="NCBI Taxonomy" id="1538716"/>
    <lineage>
        <taxon>Eukaryota</taxon>
        <taxon>Metazoa</taxon>
        <taxon>Ecdysozoa</taxon>
        <taxon>Nematoda</taxon>
        <taxon>Chromadorea</taxon>
        <taxon>Rhabditida</taxon>
        <taxon>Rhabditina</taxon>
        <taxon>Diplogasteromorpha</taxon>
        <taxon>Diplogasteroidea</taxon>
        <taxon>Neodiplogasteridae</taxon>
        <taxon>Pristionchus</taxon>
    </lineage>
</organism>
<protein>
    <recommendedName>
        <fullName evidence="1">MATH domain-containing protein</fullName>
    </recommendedName>
</protein>
<dbReference type="Pfam" id="PF22486">
    <property type="entry name" value="MATH_2"/>
    <property type="match status" value="1"/>
</dbReference>
<dbReference type="Proteomes" id="UP001432322">
    <property type="component" value="Unassembled WGS sequence"/>
</dbReference>
<feature type="domain" description="MATH" evidence="1">
    <location>
        <begin position="202"/>
        <end position="331"/>
    </location>
</feature>
<evidence type="ECO:0000259" key="1">
    <source>
        <dbReference type="Pfam" id="PF22486"/>
    </source>
</evidence>
<accession>A0AAV5VEQ6</accession>
<evidence type="ECO:0000313" key="2">
    <source>
        <dbReference type="EMBL" id="GMT18166.1"/>
    </source>
</evidence>
<feature type="non-terminal residue" evidence="2">
    <location>
        <position position="1"/>
    </location>
</feature>
<gene>
    <name evidence="2" type="ORF">PFISCL1PPCAC_9463</name>
</gene>
<comment type="caution">
    <text evidence="2">The sequence shown here is derived from an EMBL/GenBank/DDBJ whole genome shotgun (WGS) entry which is preliminary data.</text>
</comment>
<name>A0AAV5VEQ6_9BILA</name>
<sequence>SHHRSLLYRRSFCFCSLFMDTTLSNSSSEDGFELVDSSSSSSSRISSVDMASLQSAIVDIEATEKTSETAVNKMEKLDEVKDWKLFNRVRDGLMNDQSVDKAHIPVQELSEIQRRYIEMGIRNEEMGTILIEKNQWDEKETKLKQRIKQLEKAARKDAAKAAVDAATAKSAAAASAAEATIPQQIVLATPPPSINEATSHTFRLRMTGISRLRDNKEVILKSDKVRFAGVEWTINLRSGDVVEKCKTRRYLGVFVAAVTDPLPEGWNCVVRSSCTFYSQYMKNVRTEPILFHSNFRKGYVCWGDNIIKIKELFNPSNGYVTDDAILVSVEVEVFPTQG</sequence>
<dbReference type="AlphaFoldDB" id="A0AAV5VEQ6"/>